<accession>A0A919WDS3</accession>
<sequence>MSFRRTFVDDLRRQTASGTESPPVWRVRFYAAGLSILFGFFGLVLLLPMARGVVSWTALPGGLLLIAGGFFGIGAQRSRAVPVSRRYGWWAAMCTLVGLIEVGVVLALK</sequence>
<feature type="transmembrane region" description="Helical" evidence="1">
    <location>
        <begin position="29"/>
        <end position="47"/>
    </location>
</feature>
<evidence type="ECO:0000313" key="3">
    <source>
        <dbReference type="Proteomes" id="UP000677082"/>
    </source>
</evidence>
<comment type="caution">
    <text evidence="2">The sequence shown here is derived from an EMBL/GenBank/DDBJ whole genome shotgun (WGS) entry which is preliminary data.</text>
</comment>
<name>A0A919WDS3_9ACTN</name>
<keyword evidence="1" id="KW-0812">Transmembrane</keyword>
<dbReference type="AlphaFoldDB" id="A0A919WDS3"/>
<evidence type="ECO:0000256" key="1">
    <source>
        <dbReference type="SAM" id="Phobius"/>
    </source>
</evidence>
<protein>
    <submittedName>
        <fullName evidence="2">Uncharacterized protein</fullName>
    </submittedName>
</protein>
<reference evidence="2 3" key="1">
    <citation type="submission" date="2021-03" db="EMBL/GenBank/DDBJ databases">
        <title>Whole genome shotgun sequence of Actinoplanes toevensis NBRC 105298.</title>
        <authorList>
            <person name="Komaki H."/>
            <person name="Tamura T."/>
        </authorList>
    </citation>
    <scope>NUCLEOTIDE SEQUENCE [LARGE SCALE GENOMIC DNA]</scope>
    <source>
        <strain evidence="2 3">NBRC 105298</strain>
    </source>
</reference>
<feature type="transmembrane region" description="Helical" evidence="1">
    <location>
        <begin position="53"/>
        <end position="75"/>
    </location>
</feature>
<dbReference type="EMBL" id="BOQN01000206">
    <property type="protein sequence ID" value="GIM98230.1"/>
    <property type="molecule type" value="Genomic_DNA"/>
</dbReference>
<keyword evidence="3" id="KW-1185">Reference proteome</keyword>
<keyword evidence="1" id="KW-0472">Membrane</keyword>
<organism evidence="2 3">
    <name type="scientific">Paractinoplanes toevensis</name>
    <dbReference type="NCBI Taxonomy" id="571911"/>
    <lineage>
        <taxon>Bacteria</taxon>
        <taxon>Bacillati</taxon>
        <taxon>Actinomycetota</taxon>
        <taxon>Actinomycetes</taxon>
        <taxon>Micromonosporales</taxon>
        <taxon>Micromonosporaceae</taxon>
        <taxon>Paractinoplanes</taxon>
    </lineage>
</organism>
<keyword evidence="1" id="KW-1133">Transmembrane helix</keyword>
<gene>
    <name evidence="2" type="ORF">Ato02nite_100230</name>
</gene>
<evidence type="ECO:0000313" key="2">
    <source>
        <dbReference type="EMBL" id="GIM98230.1"/>
    </source>
</evidence>
<dbReference type="Proteomes" id="UP000677082">
    <property type="component" value="Unassembled WGS sequence"/>
</dbReference>
<dbReference type="RefSeq" id="WP_213013853.1">
    <property type="nucleotide sequence ID" value="NZ_BOQN01000206.1"/>
</dbReference>
<proteinExistence type="predicted"/>
<feature type="transmembrane region" description="Helical" evidence="1">
    <location>
        <begin position="87"/>
        <end position="108"/>
    </location>
</feature>